<evidence type="ECO:0008006" key="3">
    <source>
        <dbReference type="Google" id="ProtNLM"/>
    </source>
</evidence>
<dbReference type="RefSeq" id="WP_094572753.1">
    <property type="nucleotide sequence ID" value="NZ_CP022743.1"/>
</dbReference>
<dbReference type="SUPFAM" id="SSF53448">
    <property type="entry name" value="Nucleotide-diphospho-sugar transferases"/>
    <property type="match status" value="1"/>
</dbReference>
<dbReference type="Gene3D" id="3.90.550.10">
    <property type="entry name" value="Spore Coat Polysaccharide Biosynthesis Protein SpsA, Chain A"/>
    <property type="match status" value="1"/>
</dbReference>
<proteinExistence type="predicted"/>
<evidence type="ECO:0000313" key="2">
    <source>
        <dbReference type="Proteomes" id="UP000215002"/>
    </source>
</evidence>
<dbReference type="InterPro" id="IPR029044">
    <property type="entry name" value="Nucleotide-diphossugar_trans"/>
</dbReference>
<dbReference type="Proteomes" id="UP000215002">
    <property type="component" value="Chromosome"/>
</dbReference>
<gene>
    <name evidence="1" type="ORF">MuYL_4903</name>
</gene>
<dbReference type="OrthoDB" id="786757at2"/>
<organism evidence="1 2">
    <name type="scientific">Mucilaginibacter xinganensis</name>
    <dbReference type="NCBI Taxonomy" id="1234841"/>
    <lineage>
        <taxon>Bacteria</taxon>
        <taxon>Pseudomonadati</taxon>
        <taxon>Bacteroidota</taxon>
        <taxon>Sphingobacteriia</taxon>
        <taxon>Sphingobacteriales</taxon>
        <taxon>Sphingobacteriaceae</taxon>
        <taxon>Mucilaginibacter</taxon>
    </lineage>
</organism>
<protein>
    <recommendedName>
        <fullName evidence="3">Glycosyl transferase family 8</fullName>
    </recommendedName>
</protein>
<dbReference type="EMBL" id="CP022743">
    <property type="protein sequence ID" value="ASU36786.1"/>
    <property type="molecule type" value="Genomic_DNA"/>
</dbReference>
<reference evidence="1 2" key="1">
    <citation type="submission" date="2017-08" db="EMBL/GenBank/DDBJ databases">
        <title>Complete genome sequence of Mucilaginibacter sp. strain BJC16-A31.</title>
        <authorList>
            <consortium name="Henan University of Science and Technology"/>
            <person name="You X."/>
        </authorList>
    </citation>
    <scope>NUCLEOTIDE SEQUENCE [LARGE SCALE GENOMIC DNA]</scope>
    <source>
        <strain evidence="1 2">BJC16-A31</strain>
    </source>
</reference>
<accession>A0A223P3Y0</accession>
<dbReference type="AlphaFoldDB" id="A0A223P3Y0"/>
<sequence length="323" mass="37076">MKKTVLTIATGKPLYINLAVNLARSFYRWNTNAEITFCIVTDSPELLPEDVAFSAEIKTIRPGELGEGFSTKLFLDKVAPQGQTLFIDSDCLIFGDLSSLFDRFKGMQVAVVGNYISSGEWFGDINAVCKRFDVPHLPKFNGGLYYLENGDAAARVYERARLIEKQYDEIGFVRLRNRPNDEVIMALAMQLEGMKPLIDDGSIMSDPLACPGKYQIDIIKGNTLLVNPPLPHPEHRAWYPFEKVHPLIVHFLGEYTLHYPYRREVFRLEKAADDKLTQLDNLRSLIRIEYPERLKLFFKNTFRSTYHRLFGVRKIKSSDRIIT</sequence>
<evidence type="ECO:0000313" key="1">
    <source>
        <dbReference type="EMBL" id="ASU36786.1"/>
    </source>
</evidence>
<name>A0A223P3Y0_9SPHI</name>
<keyword evidence="2" id="KW-1185">Reference proteome</keyword>
<dbReference type="KEGG" id="muc:MuYL_4903"/>